<dbReference type="EMBL" id="MT631382">
    <property type="protein sequence ID" value="QNO49541.1"/>
    <property type="molecule type" value="Genomic_DNA"/>
</dbReference>
<dbReference type="InterPro" id="IPR003178">
    <property type="entry name" value="Me_CoM_Rdtase_gsu"/>
</dbReference>
<comment type="pathway">
    <text evidence="2 8">One-carbon metabolism; methyl-coenzyme M reduction; methane from methyl-coenzyme M: step 1/1.</text>
</comment>
<dbReference type="InterPro" id="IPR036994">
    <property type="entry name" value="Me_CoM_Rdtase_gsu_sf"/>
</dbReference>
<dbReference type="EC" id="2.8.4.1" evidence="8"/>
<evidence type="ECO:0000256" key="1">
    <source>
        <dbReference type="ARBA" id="ARBA00001952"/>
    </source>
</evidence>
<evidence type="ECO:0000256" key="8">
    <source>
        <dbReference type="PIRNR" id="PIRNR000264"/>
    </source>
</evidence>
<evidence type="ECO:0000256" key="7">
    <source>
        <dbReference type="ARBA" id="ARBA00047772"/>
    </source>
</evidence>
<dbReference type="AlphaFoldDB" id="A0A7G9YNF7"/>
<dbReference type="GO" id="GO:0050524">
    <property type="term" value="F:coenzyme-B sulfoethylthiotransferase activity"/>
    <property type="evidence" value="ECO:0007669"/>
    <property type="project" value="UniProtKB-UniRule"/>
</dbReference>
<organism evidence="9">
    <name type="scientific">Candidatus Methanogaster sp. ANME-2c ERB4</name>
    <dbReference type="NCBI Taxonomy" id="2759911"/>
    <lineage>
        <taxon>Archaea</taxon>
        <taxon>Methanobacteriati</taxon>
        <taxon>Methanobacteriota</taxon>
        <taxon>Stenosarchaea group</taxon>
        <taxon>Methanomicrobia</taxon>
        <taxon>Methanosarcinales</taxon>
        <taxon>ANME-2 cluster</taxon>
        <taxon>Candidatus Methanogasteraceae</taxon>
        <taxon>Candidatus Methanogaster</taxon>
    </lineage>
</organism>
<comment type="cofactor">
    <cofactor evidence="1">
        <name>coenzyme F430</name>
        <dbReference type="ChEBI" id="CHEBI:60540"/>
    </cofactor>
</comment>
<name>A0A7G9YNF7_9EURY</name>
<protein>
    <recommendedName>
        <fullName evidence="8">Methyl-coenzyme M reductase subunit gamma</fullName>
        <ecNumber evidence="8">2.8.4.1</ecNumber>
    </recommendedName>
</protein>
<dbReference type="PIRSF" id="PIRSF000264">
    <property type="entry name" value="Meth_CoM_rd_gama"/>
    <property type="match status" value="1"/>
</dbReference>
<dbReference type="GO" id="GO:0015948">
    <property type="term" value="P:methanogenesis"/>
    <property type="evidence" value="ECO:0007669"/>
    <property type="project" value="UniProtKB-UniRule"/>
</dbReference>
<evidence type="ECO:0000313" key="9">
    <source>
        <dbReference type="EMBL" id="QNO49541.1"/>
    </source>
</evidence>
<comment type="similarity">
    <text evidence="3">Belongs to the methyl-coenzyme M reductase gamma subunit family.</text>
</comment>
<comment type="catalytic activity">
    <reaction evidence="7">
        <text>coenzyme B + methyl-coenzyme M = methane + coenzyme M-coenzyme B heterodisulfide</text>
        <dbReference type="Rhea" id="RHEA:12532"/>
        <dbReference type="ChEBI" id="CHEBI:16183"/>
        <dbReference type="ChEBI" id="CHEBI:58286"/>
        <dbReference type="ChEBI" id="CHEBI:58411"/>
        <dbReference type="ChEBI" id="CHEBI:58596"/>
        <dbReference type="EC" id="2.8.4.1"/>
    </reaction>
    <physiologicalReaction direction="left-to-right" evidence="7">
        <dbReference type="Rhea" id="RHEA:12533"/>
    </physiologicalReaction>
</comment>
<keyword evidence="6 8" id="KW-0484">Methanogenesis</keyword>
<dbReference type="SUPFAM" id="SSF55088">
    <property type="entry name" value="Methyl-coenzyme M reductase subunits"/>
    <property type="match status" value="1"/>
</dbReference>
<dbReference type="UniPathway" id="UPA00646">
    <property type="reaction ID" value="UER00699"/>
</dbReference>
<accession>A0A7G9YNF7</accession>
<comment type="subunit">
    <text evidence="8">Hexamer of two alpha, two beta, and two gamma chains.</text>
</comment>
<evidence type="ECO:0000256" key="3">
    <source>
        <dbReference type="ARBA" id="ARBA00008740"/>
    </source>
</evidence>
<gene>
    <name evidence="9" type="primary">mcrG</name>
    <name evidence="9" type="ORF">HIGBABBE_00014</name>
</gene>
<proteinExistence type="inferred from homology"/>
<evidence type="ECO:0000256" key="4">
    <source>
        <dbReference type="ARBA" id="ARBA00011155"/>
    </source>
</evidence>
<reference evidence="9" key="1">
    <citation type="submission" date="2020-06" db="EMBL/GenBank/DDBJ databases">
        <title>Unique genomic features of the anaerobic methanotrophic archaea.</title>
        <authorList>
            <person name="Chadwick G.L."/>
            <person name="Skennerton C.T."/>
            <person name="Laso-Perez R."/>
            <person name="Leu A.O."/>
            <person name="Speth D.R."/>
            <person name="Yu H."/>
            <person name="Morgan-Lang C."/>
            <person name="Hatzenpichler R."/>
            <person name="Goudeau D."/>
            <person name="Malmstrom R."/>
            <person name="Brazelton W.J."/>
            <person name="Woyke T."/>
            <person name="Hallam S.J."/>
            <person name="Tyson G.W."/>
            <person name="Wegener G."/>
            <person name="Boetius A."/>
            <person name="Orphan V."/>
        </authorList>
    </citation>
    <scope>NUCLEOTIDE SEQUENCE</scope>
</reference>
<dbReference type="NCBIfam" id="TIGR03259">
    <property type="entry name" value="met_CoM_red_gam"/>
    <property type="match status" value="1"/>
</dbReference>
<evidence type="ECO:0000256" key="2">
    <source>
        <dbReference type="ARBA" id="ARBA00005149"/>
    </source>
</evidence>
<dbReference type="Gene3D" id="3.90.320.20">
    <property type="entry name" value="Methyl-coenzyme M reductase, gamma subunit"/>
    <property type="match status" value="1"/>
</dbReference>
<sequence>MAKYTPQYYPGSSHVAVNRRKHMSGDVEKLRTVSDDDLVAALGHRAPGADYPSVHPPLAEMGEPDCPVRQMVEPTPGAAAGDRVRYSQFTDSMYSAPSVPYFRSYYAAINFRGVDPGTLSGRQIVEARERDMEEQCKATIESEMTCPALAGLRGCTVHGHSLRLAEDGMMFDMLQRTHLEGGNVIEDKDQVGLPIDRKVNLGKPMTEAEAKKRTTIYRTDGVRYRSEEEVLDHVHLVHHRRTMYGYRPETAAETAPGVGPVTYHTV</sequence>
<dbReference type="Pfam" id="PF02240">
    <property type="entry name" value="MCR_gamma"/>
    <property type="match status" value="1"/>
</dbReference>
<evidence type="ECO:0000256" key="5">
    <source>
        <dbReference type="ARBA" id="ARBA00022679"/>
    </source>
</evidence>
<dbReference type="InterPro" id="IPR009024">
    <property type="entry name" value="Me_CoM_Rdtase_Fd-like_fold"/>
</dbReference>
<comment type="subunit">
    <text evidence="4">MCR is a hexamer of two alpha, two beta, and two gamma chains, forming a dimer of heterotrimers.</text>
</comment>
<evidence type="ECO:0000256" key="6">
    <source>
        <dbReference type="ARBA" id="ARBA00022994"/>
    </source>
</evidence>
<keyword evidence="5 8" id="KW-0808">Transferase</keyword>